<dbReference type="OrthoDB" id="337615at2"/>
<sequence>MIVQIERDLQEEINLFIKLKRKIKLKLKKNAIISSITLAFILGGSLGAKADSVLESISAYLDHSIKIKLYGTDFALKDSEGNKLEPINYNGSTYLPIRSVAEATGMKVKWDEESRTATLEKDSIVLANTTDKSGVKISIDGLWSPTYITDVKKIYSNWYMGVQFETTTIDKYGFKDNISRKIEELKKHSRIIEMKEIYVGDLKGTYIDREESDARIKMVFIESNNSDEYFTVEVFIEKSKYSDENNDAFDRVISTFARYR</sequence>
<feature type="domain" description="Copper amine oxidase-like N-terminal" evidence="1">
    <location>
        <begin position="84"/>
        <end position="133"/>
    </location>
</feature>
<name>A0A1C1A0E8_9BACL</name>
<accession>A0A1C1A0E8</accession>
<evidence type="ECO:0000313" key="2">
    <source>
        <dbReference type="EMBL" id="OCT13862.1"/>
    </source>
</evidence>
<gene>
    <name evidence="2" type="ORF">A8709_20020</name>
</gene>
<dbReference type="Gene3D" id="3.30.457.10">
    <property type="entry name" value="Copper amine oxidase-like, N-terminal domain"/>
    <property type="match status" value="1"/>
</dbReference>
<evidence type="ECO:0000313" key="3">
    <source>
        <dbReference type="Proteomes" id="UP000093309"/>
    </source>
</evidence>
<dbReference type="EMBL" id="LYPC01000022">
    <property type="protein sequence ID" value="OCT13862.1"/>
    <property type="molecule type" value="Genomic_DNA"/>
</dbReference>
<reference evidence="3" key="1">
    <citation type="submission" date="2016-05" db="EMBL/GenBank/DDBJ databases">
        <title>Paenibacillus oryzae. sp. nov., isolated from the rice root.</title>
        <authorList>
            <person name="Zhang J."/>
            <person name="Zhang X."/>
        </authorList>
    </citation>
    <scope>NUCLEOTIDE SEQUENCE [LARGE SCALE GENOMIC DNA]</scope>
    <source>
        <strain evidence="3">KCTC13222</strain>
    </source>
</reference>
<comment type="caution">
    <text evidence="2">The sequence shown here is derived from an EMBL/GenBank/DDBJ whole genome shotgun (WGS) entry which is preliminary data.</text>
</comment>
<dbReference type="Proteomes" id="UP000093309">
    <property type="component" value="Unassembled WGS sequence"/>
</dbReference>
<dbReference type="SUPFAM" id="SSF55383">
    <property type="entry name" value="Copper amine oxidase, domain N"/>
    <property type="match status" value="1"/>
</dbReference>
<dbReference type="Pfam" id="PF07833">
    <property type="entry name" value="Cu_amine_oxidN1"/>
    <property type="match status" value="1"/>
</dbReference>
<dbReference type="STRING" id="512399.A8709_20020"/>
<dbReference type="InterPro" id="IPR036582">
    <property type="entry name" value="Mao_N_sf"/>
</dbReference>
<proteinExistence type="predicted"/>
<evidence type="ECO:0000259" key="1">
    <source>
        <dbReference type="Pfam" id="PF07833"/>
    </source>
</evidence>
<organism evidence="2 3">
    <name type="scientific">Paenibacillus pectinilyticus</name>
    <dbReference type="NCBI Taxonomy" id="512399"/>
    <lineage>
        <taxon>Bacteria</taxon>
        <taxon>Bacillati</taxon>
        <taxon>Bacillota</taxon>
        <taxon>Bacilli</taxon>
        <taxon>Bacillales</taxon>
        <taxon>Paenibacillaceae</taxon>
        <taxon>Paenibacillus</taxon>
    </lineage>
</organism>
<dbReference type="InterPro" id="IPR012854">
    <property type="entry name" value="Cu_amine_oxidase-like_N"/>
</dbReference>
<protein>
    <recommendedName>
        <fullName evidence="1">Copper amine oxidase-like N-terminal domain-containing protein</fullName>
    </recommendedName>
</protein>
<keyword evidence="3" id="KW-1185">Reference proteome</keyword>
<dbReference type="AlphaFoldDB" id="A0A1C1A0E8"/>